<comment type="caution">
    <text evidence="1">The sequence shown here is derived from an EMBL/GenBank/DDBJ whole genome shotgun (WGS) entry which is preliminary data.</text>
</comment>
<gene>
    <name evidence="1" type="ORF">LCGC14_3102550</name>
</gene>
<dbReference type="EMBL" id="LAZR01066901">
    <property type="protein sequence ID" value="KKK52674.1"/>
    <property type="molecule type" value="Genomic_DNA"/>
</dbReference>
<proteinExistence type="predicted"/>
<organism evidence="1">
    <name type="scientific">marine sediment metagenome</name>
    <dbReference type="NCBI Taxonomy" id="412755"/>
    <lineage>
        <taxon>unclassified sequences</taxon>
        <taxon>metagenomes</taxon>
        <taxon>ecological metagenomes</taxon>
    </lineage>
</organism>
<protein>
    <submittedName>
        <fullName evidence="1">Uncharacterized protein</fullName>
    </submittedName>
</protein>
<dbReference type="AlphaFoldDB" id="A0A0F8YEU6"/>
<sequence length="56" mass="6154">MNGHLWKGTFAILTATLIAALWTGNARLAVVETQLTAIDGRLFQLERILLYDKAGP</sequence>
<evidence type="ECO:0000313" key="1">
    <source>
        <dbReference type="EMBL" id="KKK52674.1"/>
    </source>
</evidence>
<reference evidence="1" key="1">
    <citation type="journal article" date="2015" name="Nature">
        <title>Complex archaea that bridge the gap between prokaryotes and eukaryotes.</title>
        <authorList>
            <person name="Spang A."/>
            <person name="Saw J.H."/>
            <person name="Jorgensen S.L."/>
            <person name="Zaremba-Niedzwiedzka K."/>
            <person name="Martijn J."/>
            <person name="Lind A.E."/>
            <person name="van Eijk R."/>
            <person name="Schleper C."/>
            <person name="Guy L."/>
            <person name="Ettema T.J."/>
        </authorList>
    </citation>
    <scope>NUCLEOTIDE SEQUENCE</scope>
</reference>
<name>A0A0F8YEU6_9ZZZZ</name>
<accession>A0A0F8YEU6</accession>